<dbReference type="KEGG" id="smo:SELMODRAFT_402828"/>
<sequence>MKKRCCNTGEECAKALKVVECHKTKNKGLPFPVSNAVYKALHTLKEGQVENEVYQRQTAEFRHYGPWTHDEFACDKEAYELFVAAMEEEGRPLGLWVKRMLDEKALYTDVNYLEKPGWQDYPSSHFCDKGREWVFGRIDIADEDAQERMFPSLLSYVRANLESRYTPGTVLVTGNREFYEKVLLDEDRMGLLVETFLERHRIICKPRDLMRRVWFVSKDQKAINVTEEVCIRVPRYAETSVAFPRKPDISDFLPSELALVSAL</sequence>
<evidence type="ECO:0000313" key="1">
    <source>
        <dbReference type="EMBL" id="EFJ38051.1"/>
    </source>
</evidence>
<dbReference type="HOGENOM" id="CLU_1059242_0_0_1"/>
<gene>
    <name evidence="1" type="ORF">SELMODRAFT_402828</name>
</gene>
<dbReference type="Gramene" id="EFJ38051">
    <property type="protein sequence ID" value="EFJ38051"/>
    <property type="gene ID" value="SELMODRAFT_402828"/>
</dbReference>
<protein>
    <submittedName>
        <fullName evidence="1">Uncharacterized protein</fullName>
    </submittedName>
</protein>
<organism evidence="2">
    <name type="scientific">Selaginella moellendorffii</name>
    <name type="common">Spikemoss</name>
    <dbReference type="NCBI Taxonomy" id="88036"/>
    <lineage>
        <taxon>Eukaryota</taxon>
        <taxon>Viridiplantae</taxon>
        <taxon>Streptophyta</taxon>
        <taxon>Embryophyta</taxon>
        <taxon>Tracheophyta</taxon>
        <taxon>Lycopodiopsida</taxon>
        <taxon>Selaginellales</taxon>
        <taxon>Selaginellaceae</taxon>
        <taxon>Selaginella</taxon>
    </lineage>
</organism>
<accession>D8QN64</accession>
<dbReference type="InParanoid" id="D8QN64"/>
<keyword evidence="2" id="KW-1185">Reference proteome</keyword>
<dbReference type="Proteomes" id="UP000001514">
    <property type="component" value="Unassembled WGS sequence"/>
</dbReference>
<reference evidence="1 2" key="1">
    <citation type="journal article" date="2011" name="Science">
        <title>The Selaginella genome identifies genetic changes associated with the evolution of vascular plants.</title>
        <authorList>
            <person name="Banks J.A."/>
            <person name="Nishiyama T."/>
            <person name="Hasebe M."/>
            <person name="Bowman J.L."/>
            <person name="Gribskov M."/>
            <person name="dePamphilis C."/>
            <person name="Albert V.A."/>
            <person name="Aono N."/>
            <person name="Aoyama T."/>
            <person name="Ambrose B.A."/>
            <person name="Ashton N.W."/>
            <person name="Axtell M.J."/>
            <person name="Barker E."/>
            <person name="Barker M.S."/>
            <person name="Bennetzen J.L."/>
            <person name="Bonawitz N.D."/>
            <person name="Chapple C."/>
            <person name="Cheng C."/>
            <person name="Correa L.G."/>
            <person name="Dacre M."/>
            <person name="DeBarry J."/>
            <person name="Dreyer I."/>
            <person name="Elias M."/>
            <person name="Engstrom E.M."/>
            <person name="Estelle M."/>
            <person name="Feng L."/>
            <person name="Finet C."/>
            <person name="Floyd S.K."/>
            <person name="Frommer W.B."/>
            <person name="Fujita T."/>
            <person name="Gramzow L."/>
            <person name="Gutensohn M."/>
            <person name="Harholt J."/>
            <person name="Hattori M."/>
            <person name="Heyl A."/>
            <person name="Hirai T."/>
            <person name="Hiwatashi Y."/>
            <person name="Ishikawa M."/>
            <person name="Iwata M."/>
            <person name="Karol K.G."/>
            <person name="Koehler B."/>
            <person name="Kolukisaoglu U."/>
            <person name="Kubo M."/>
            <person name="Kurata T."/>
            <person name="Lalonde S."/>
            <person name="Li K."/>
            <person name="Li Y."/>
            <person name="Litt A."/>
            <person name="Lyons E."/>
            <person name="Manning G."/>
            <person name="Maruyama T."/>
            <person name="Michael T.P."/>
            <person name="Mikami K."/>
            <person name="Miyazaki S."/>
            <person name="Morinaga S."/>
            <person name="Murata T."/>
            <person name="Mueller-Roeber B."/>
            <person name="Nelson D.R."/>
            <person name="Obara M."/>
            <person name="Oguri Y."/>
            <person name="Olmstead R.G."/>
            <person name="Onodera N."/>
            <person name="Petersen B.L."/>
            <person name="Pils B."/>
            <person name="Prigge M."/>
            <person name="Rensing S.A."/>
            <person name="Riano-Pachon D.M."/>
            <person name="Roberts A.W."/>
            <person name="Sato Y."/>
            <person name="Scheller H.V."/>
            <person name="Schulz B."/>
            <person name="Schulz C."/>
            <person name="Shakirov E.V."/>
            <person name="Shibagaki N."/>
            <person name="Shinohara N."/>
            <person name="Shippen D.E."/>
            <person name="Soerensen I."/>
            <person name="Sotooka R."/>
            <person name="Sugimoto N."/>
            <person name="Sugita M."/>
            <person name="Sumikawa N."/>
            <person name="Tanurdzic M."/>
            <person name="Theissen G."/>
            <person name="Ulvskov P."/>
            <person name="Wakazuki S."/>
            <person name="Weng J.K."/>
            <person name="Willats W.W."/>
            <person name="Wipf D."/>
            <person name="Wolf P.G."/>
            <person name="Yang L."/>
            <person name="Zimmer A.D."/>
            <person name="Zhu Q."/>
            <person name="Mitros T."/>
            <person name="Hellsten U."/>
            <person name="Loque D."/>
            <person name="Otillar R."/>
            <person name="Salamov A."/>
            <person name="Schmutz J."/>
            <person name="Shapiro H."/>
            <person name="Lindquist E."/>
            <person name="Lucas S."/>
            <person name="Rokhsar D."/>
            <person name="Grigoriev I.V."/>
        </authorList>
    </citation>
    <scope>NUCLEOTIDE SEQUENCE [LARGE SCALE GENOMIC DNA]</scope>
</reference>
<evidence type="ECO:0000313" key="2">
    <source>
        <dbReference type="Proteomes" id="UP000001514"/>
    </source>
</evidence>
<name>D8QN64_SELML</name>
<proteinExistence type="predicted"/>
<dbReference type="AlphaFoldDB" id="D8QN64"/>
<dbReference type="EMBL" id="GL377565">
    <property type="protein sequence ID" value="EFJ38051.1"/>
    <property type="molecule type" value="Genomic_DNA"/>
</dbReference>